<dbReference type="GO" id="GO:0003677">
    <property type="term" value="F:DNA binding"/>
    <property type="evidence" value="ECO:0007669"/>
    <property type="project" value="UniProtKB-KW"/>
</dbReference>
<dbReference type="PANTHER" id="PTHR37299">
    <property type="entry name" value="TRANSCRIPTIONAL REGULATOR-RELATED"/>
    <property type="match status" value="1"/>
</dbReference>
<dbReference type="InterPro" id="IPR007492">
    <property type="entry name" value="LytTR_DNA-bd_dom"/>
</dbReference>
<dbReference type="PROSITE" id="PS50930">
    <property type="entry name" value="HTH_LYTTR"/>
    <property type="match status" value="1"/>
</dbReference>
<reference evidence="4 5" key="1">
    <citation type="submission" date="2022-03" db="EMBL/GenBank/DDBJ databases">
        <title>Hymenobactersp. isolated from the air.</title>
        <authorList>
            <person name="Won M."/>
            <person name="Kwon S.-W."/>
        </authorList>
    </citation>
    <scope>NUCLEOTIDE SEQUENCE [LARGE SCALE GENOMIC DNA]</scope>
    <source>
        <strain evidence="4 5">KACC 21982</strain>
    </source>
</reference>
<keyword evidence="4" id="KW-0238">DNA-binding</keyword>
<evidence type="ECO:0000256" key="1">
    <source>
        <dbReference type="PROSITE-ProRule" id="PRU00169"/>
    </source>
</evidence>
<dbReference type="Pfam" id="PF04397">
    <property type="entry name" value="LytTR"/>
    <property type="match status" value="1"/>
</dbReference>
<protein>
    <submittedName>
        <fullName evidence="4">LytTR family DNA-binding domain-containing protein</fullName>
    </submittedName>
</protein>
<dbReference type="InterPro" id="IPR001789">
    <property type="entry name" value="Sig_transdc_resp-reg_receiver"/>
</dbReference>
<proteinExistence type="predicted"/>
<dbReference type="SMART" id="SM00850">
    <property type="entry name" value="LytTR"/>
    <property type="match status" value="1"/>
</dbReference>
<name>A0ABY4D3G8_9BACT</name>
<keyword evidence="5" id="KW-1185">Reference proteome</keyword>
<dbReference type="Gene3D" id="2.40.50.1020">
    <property type="entry name" value="LytTr DNA-binding domain"/>
    <property type="match status" value="1"/>
</dbReference>
<dbReference type="PROSITE" id="PS50110">
    <property type="entry name" value="RESPONSE_REGULATORY"/>
    <property type="match status" value="1"/>
</dbReference>
<dbReference type="InterPro" id="IPR011006">
    <property type="entry name" value="CheY-like_superfamily"/>
</dbReference>
<feature type="domain" description="HTH LytTR-type" evidence="3">
    <location>
        <begin position="143"/>
        <end position="242"/>
    </location>
</feature>
<dbReference type="InterPro" id="IPR046947">
    <property type="entry name" value="LytR-like"/>
</dbReference>
<dbReference type="SMART" id="SM00448">
    <property type="entry name" value="REC"/>
    <property type="match status" value="1"/>
</dbReference>
<dbReference type="EMBL" id="CP094669">
    <property type="protein sequence ID" value="UOG74498.1"/>
    <property type="molecule type" value="Genomic_DNA"/>
</dbReference>
<feature type="domain" description="Response regulatory" evidence="2">
    <location>
        <begin position="8"/>
        <end position="120"/>
    </location>
</feature>
<dbReference type="Proteomes" id="UP000831113">
    <property type="component" value="Chromosome"/>
</dbReference>
<evidence type="ECO:0000313" key="4">
    <source>
        <dbReference type="EMBL" id="UOG74498.1"/>
    </source>
</evidence>
<gene>
    <name evidence="4" type="ORF">MTX78_20565</name>
</gene>
<sequence length="243" mass="27601">MSNPGALTCLVIDDDTMNRLTLEHYIGLTESLQLVASLNDGAQGLNFFRAGNKVDLLFLDVEMPNLSGLELLRVLTDPPEVILATSYEHFAVDAFALRVTDYLVKPFDYARFSQAVQRVLERRPMSTVQPVPVPPVAPPSSDLFVKVNNRMVRLNFDEVLYIEALSDYVTIVTLRQKHIVYTTLKSFAARLSFDHFVRVHRSYILNMKHVESIEDNTARLPGGHQIPIGVSYQEAFFRNLNRF</sequence>
<evidence type="ECO:0000313" key="5">
    <source>
        <dbReference type="Proteomes" id="UP000831113"/>
    </source>
</evidence>
<evidence type="ECO:0000259" key="3">
    <source>
        <dbReference type="PROSITE" id="PS50930"/>
    </source>
</evidence>
<dbReference type="Gene3D" id="3.40.50.2300">
    <property type="match status" value="1"/>
</dbReference>
<dbReference type="Pfam" id="PF00072">
    <property type="entry name" value="Response_reg"/>
    <property type="match status" value="1"/>
</dbReference>
<organism evidence="4 5">
    <name type="scientific">Hymenobacter tibetensis</name>
    <dbReference type="NCBI Taxonomy" id="497967"/>
    <lineage>
        <taxon>Bacteria</taxon>
        <taxon>Pseudomonadati</taxon>
        <taxon>Bacteroidota</taxon>
        <taxon>Cytophagia</taxon>
        <taxon>Cytophagales</taxon>
        <taxon>Hymenobacteraceae</taxon>
        <taxon>Hymenobacter</taxon>
    </lineage>
</organism>
<evidence type="ECO:0000259" key="2">
    <source>
        <dbReference type="PROSITE" id="PS50110"/>
    </source>
</evidence>
<accession>A0ABY4D3G8</accession>
<keyword evidence="1" id="KW-0597">Phosphoprotein</keyword>
<feature type="modified residue" description="4-aspartylphosphate" evidence="1">
    <location>
        <position position="60"/>
    </location>
</feature>
<dbReference type="RefSeq" id="WP_243797915.1">
    <property type="nucleotide sequence ID" value="NZ_CP094669.1"/>
</dbReference>
<dbReference type="PANTHER" id="PTHR37299:SF1">
    <property type="entry name" value="STAGE 0 SPORULATION PROTEIN A HOMOLOG"/>
    <property type="match status" value="1"/>
</dbReference>
<dbReference type="SUPFAM" id="SSF52172">
    <property type="entry name" value="CheY-like"/>
    <property type="match status" value="1"/>
</dbReference>